<dbReference type="InterPro" id="IPR043151">
    <property type="entry name" value="BAH_sf"/>
</dbReference>
<protein>
    <recommendedName>
        <fullName evidence="2">BAH domain-containing protein</fullName>
    </recommendedName>
</protein>
<feature type="compositionally biased region" description="Polar residues" evidence="1">
    <location>
        <begin position="167"/>
        <end position="184"/>
    </location>
</feature>
<evidence type="ECO:0000313" key="3">
    <source>
        <dbReference type="EMBL" id="CAA7060165.1"/>
    </source>
</evidence>
<dbReference type="EMBL" id="CACVBM020001817">
    <property type="protein sequence ID" value="CAA7060165.1"/>
    <property type="molecule type" value="Genomic_DNA"/>
</dbReference>
<sequence>MLEVQWFYRPEDVDKKYVRHWKSKDARELLYSLHRDEVVAESVMNSCSVCFVPEGKQIPNCGEYPNFIVTRFYDCYIKKLSKLSATCFYEKFCDTIVEEEQQPDKLGLFVAKIMSQVGLVNNEKKKKSRRKQAFPQRNLYKKPEELVDQNKDGLSGVDEGTADNEESVASTSDSVNSDSYLNDF</sequence>
<dbReference type="GO" id="GO:0003682">
    <property type="term" value="F:chromatin binding"/>
    <property type="evidence" value="ECO:0007669"/>
    <property type="project" value="InterPro"/>
</dbReference>
<feature type="compositionally biased region" description="Basic and acidic residues" evidence="1">
    <location>
        <begin position="141"/>
        <end position="151"/>
    </location>
</feature>
<dbReference type="InterPro" id="IPR001025">
    <property type="entry name" value="BAH_dom"/>
</dbReference>
<dbReference type="AlphaFoldDB" id="A0A6D2KTI8"/>
<accession>A0A6D2KTI8</accession>
<reference evidence="3" key="1">
    <citation type="submission" date="2020-01" db="EMBL/GenBank/DDBJ databases">
        <authorList>
            <person name="Mishra B."/>
        </authorList>
    </citation>
    <scope>NUCLEOTIDE SEQUENCE [LARGE SCALE GENOMIC DNA]</scope>
</reference>
<feature type="region of interest" description="Disordered" evidence="1">
    <location>
        <begin position="141"/>
        <end position="184"/>
    </location>
</feature>
<gene>
    <name evidence="3" type="ORF">MERR_LOCUS47401</name>
</gene>
<dbReference type="PANTHER" id="PTHR46871:SF4">
    <property type="entry name" value="SHUGOSHIN C-TERMINAL DOMAIN-CONTAINING PROTEIN"/>
    <property type="match status" value="1"/>
</dbReference>
<evidence type="ECO:0000313" key="4">
    <source>
        <dbReference type="Proteomes" id="UP000467841"/>
    </source>
</evidence>
<feature type="domain" description="BAH" evidence="2">
    <location>
        <begin position="1"/>
        <end position="84"/>
    </location>
</feature>
<dbReference type="PROSITE" id="PS51038">
    <property type="entry name" value="BAH"/>
    <property type="match status" value="1"/>
</dbReference>
<evidence type="ECO:0000256" key="1">
    <source>
        <dbReference type="SAM" id="MobiDB-lite"/>
    </source>
</evidence>
<proteinExistence type="predicted"/>
<dbReference type="Proteomes" id="UP000467841">
    <property type="component" value="Unassembled WGS sequence"/>
</dbReference>
<dbReference type="Pfam" id="PF01426">
    <property type="entry name" value="BAH"/>
    <property type="match status" value="1"/>
</dbReference>
<evidence type="ECO:0000259" key="2">
    <source>
        <dbReference type="PROSITE" id="PS51038"/>
    </source>
</evidence>
<comment type="caution">
    <text evidence="3">The sequence shown here is derived from an EMBL/GenBank/DDBJ whole genome shotgun (WGS) entry which is preliminary data.</text>
</comment>
<dbReference type="PANTHER" id="PTHR46871">
    <property type="entry name" value="BROMO-ADJACENT HOMOLOGY (BAH) DOMAIN-CONTAINING PROTEIN"/>
    <property type="match status" value="1"/>
</dbReference>
<dbReference type="OrthoDB" id="1739907at2759"/>
<organism evidence="3 4">
    <name type="scientific">Microthlaspi erraticum</name>
    <dbReference type="NCBI Taxonomy" id="1685480"/>
    <lineage>
        <taxon>Eukaryota</taxon>
        <taxon>Viridiplantae</taxon>
        <taxon>Streptophyta</taxon>
        <taxon>Embryophyta</taxon>
        <taxon>Tracheophyta</taxon>
        <taxon>Spermatophyta</taxon>
        <taxon>Magnoliopsida</taxon>
        <taxon>eudicotyledons</taxon>
        <taxon>Gunneridae</taxon>
        <taxon>Pentapetalae</taxon>
        <taxon>rosids</taxon>
        <taxon>malvids</taxon>
        <taxon>Brassicales</taxon>
        <taxon>Brassicaceae</taxon>
        <taxon>Coluteocarpeae</taxon>
        <taxon>Microthlaspi</taxon>
    </lineage>
</organism>
<keyword evidence="4" id="KW-1185">Reference proteome</keyword>
<name>A0A6D2KTI8_9BRAS</name>
<dbReference type="Gene3D" id="2.30.30.490">
    <property type="match status" value="1"/>
</dbReference>